<keyword evidence="2" id="KW-1185">Reference proteome</keyword>
<dbReference type="KEGG" id="pcm:AY601_1822"/>
<accession>A0A127VC19</accession>
<dbReference type="PATRIC" id="fig|188932.3.peg.1902"/>
<name>A0A127VC19_9SPHI</name>
<dbReference type="OrthoDB" id="1046091at2"/>
<sequence>MAKKNVNTGKKSKAELAKEEEKLRILAKTDEVKGEQLVFTIDGETKTQPEIKDFSILNTENPEQKFDLYYKGIQRLLISNLPKGKFHKIARNYIYEEKNTFLTRGKRIDKKGIRGADGRMGYISDAEEMLQIVMDWIMQNGSMVELYNIIRDLNVSKGYGTPQP</sequence>
<dbReference type="RefSeq" id="WP_068399509.1">
    <property type="nucleotide sequence ID" value="NZ_CP014504.1"/>
</dbReference>
<gene>
    <name evidence="1" type="ORF">AY601_1822</name>
</gene>
<evidence type="ECO:0000313" key="1">
    <source>
        <dbReference type="EMBL" id="AMP98731.1"/>
    </source>
</evidence>
<dbReference type="AlphaFoldDB" id="A0A127VC19"/>
<dbReference type="Proteomes" id="UP000071561">
    <property type="component" value="Chromosome"/>
</dbReference>
<reference evidence="1 2" key="1">
    <citation type="submission" date="2016-03" db="EMBL/GenBank/DDBJ databases">
        <title>Complete genome sequence of Pedobacter cryoconitis PAMC 27485.</title>
        <authorList>
            <person name="Lee J."/>
            <person name="Kim O.-S."/>
        </authorList>
    </citation>
    <scope>NUCLEOTIDE SEQUENCE [LARGE SCALE GENOMIC DNA]</scope>
    <source>
        <strain evidence="1 2">PAMC 27485</strain>
    </source>
</reference>
<evidence type="ECO:0000313" key="2">
    <source>
        <dbReference type="Proteomes" id="UP000071561"/>
    </source>
</evidence>
<dbReference type="EMBL" id="CP014504">
    <property type="protein sequence ID" value="AMP98731.1"/>
    <property type="molecule type" value="Genomic_DNA"/>
</dbReference>
<organism evidence="1 2">
    <name type="scientific">Pedobacter cryoconitis</name>
    <dbReference type="NCBI Taxonomy" id="188932"/>
    <lineage>
        <taxon>Bacteria</taxon>
        <taxon>Pseudomonadati</taxon>
        <taxon>Bacteroidota</taxon>
        <taxon>Sphingobacteriia</taxon>
        <taxon>Sphingobacteriales</taxon>
        <taxon>Sphingobacteriaceae</taxon>
        <taxon>Pedobacter</taxon>
    </lineage>
</organism>
<proteinExistence type="predicted"/>
<protein>
    <submittedName>
        <fullName evidence="1">Uncharacterized protein</fullName>
    </submittedName>
</protein>